<comment type="caution">
    <text evidence="1">The sequence shown here is derived from an EMBL/GenBank/DDBJ whole genome shotgun (WGS) entry which is preliminary data.</text>
</comment>
<keyword evidence="2" id="KW-1185">Reference proteome</keyword>
<accession>A0ABQ5GRM3</accession>
<organism evidence="1 2">
    <name type="scientific">Tanacetum coccineum</name>
    <dbReference type="NCBI Taxonomy" id="301880"/>
    <lineage>
        <taxon>Eukaryota</taxon>
        <taxon>Viridiplantae</taxon>
        <taxon>Streptophyta</taxon>
        <taxon>Embryophyta</taxon>
        <taxon>Tracheophyta</taxon>
        <taxon>Spermatophyta</taxon>
        <taxon>Magnoliopsida</taxon>
        <taxon>eudicotyledons</taxon>
        <taxon>Gunneridae</taxon>
        <taxon>Pentapetalae</taxon>
        <taxon>asterids</taxon>
        <taxon>campanulids</taxon>
        <taxon>Asterales</taxon>
        <taxon>Asteraceae</taxon>
        <taxon>Asteroideae</taxon>
        <taxon>Anthemideae</taxon>
        <taxon>Anthemidinae</taxon>
        <taxon>Tanacetum</taxon>
    </lineage>
</organism>
<evidence type="ECO:0000313" key="2">
    <source>
        <dbReference type="Proteomes" id="UP001151760"/>
    </source>
</evidence>
<evidence type="ECO:0000313" key="1">
    <source>
        <dbReference type="EMBL" id="GJT78114.1"/>
    </source>
</evidence>
<sequence>MLDPSQGFMDPWECLENLDTTPSVVRSTPKYAGRKLLALRPSRLVLKLSIGKMACLTIHKLVRSTPMGVLILFKPRFDTSSCPLVLGVGDSGGEDGEATKSGEERFQKFANYSASLVKFLGGGEPIEQSMPWLLFCQRVLKGGLVGPYALMLLFMMRLRPEFSRSIPLWQVILFQFVGCSSLCFNQGLTGIVDRPKMFSIRLPQNSPYGEIRLHRTKPWKSQFGSNHDGATSMGRQFLEFNLSRFSTEDLAVLVSQTLSSVSDLMEISSLTWMGKLVWFIFKMASRIKGPLRSANAKAFIHPGNSQGIRNLPGSPSFLGPTGGGWTGAVLCEQEGCTWSYVTLGIGFYYERRECPDPEVEAGVAGAGAGAEAWFFLSKEQCSDNILSFSNISHIRVCSPSIENGKSLSLIIAIGSLGEDPHCGGDLVEVSDRSMRGLLCHDEKNCLFGQN</sequence>
<gene>
    <name evidence="1" type="ORF">Tco_1044839</name>
</gene>
<proteinExistence type="predicted"/>
<reference evidence="1" key="1">
    <citation type="journal article" date="2022" name="Int. J. Mol. Sci.">
        <title>Draft Genome of Tanacetum Coccineum: Genomic Comparison of Closely Related Tanacetum-Family Plants.</title>
        <authorList>
            <person name="Yamashiro T."/>
            <person name="Shiraishi A."/>
            <person name="Nakayama K."/>
            <person name="Satake H."/>
        </authorList>
    </citation>
    <scope>NUCLEOTIDE SEQUENCE</scope>
</reference>
<dbReference type="Proteomes" id="UP001151760">
    <property type="component" value="Unassembled WGS sequence"/>
</dbReference>
<name>A0ABQ5GRM3_9ASTR</name>
<reference evidence="1" key="2">
    <citation type="submission" date="2022-01" db="EMBL/GenBank/DDBJ databases">
        <authorList>
            <person name="Yamashiro T."/>
            <person name="Shiraishi A."/>
            <person name="Satake H."/>
            <person name="Nakayama K."/>
        </authorList>
    </citation>
    <scope>NUCLEOTIDE SEQUENCE</scope>
</reference>
<protein>
    <submittedName>
        <fullName evidence="1">Uncharacterized protein</fullName>
    </submittedName>
</protein>
<dbReference type="EMBL" id="BQNB010018773">
    <property type="protein sequence ID" value="GJT78114.1"/>
    <property type="molecule type" value="Genomic_DNA"/>
</dbReference>